<dbReference type="Gene3D" id="1.25.40.10">
    <property type="entry name" value="Tetratricopeptide repeat domain"/>
    <property type="match status" value="1"/>
</dbReference>
<evidence type="ECO:0000313" key="2">
    <source>
        <dbReference type="EMBL" id="CAE7478833.1"/>
    </source>
</evidence>
<dbReference type="PANTHER" id="PTHR10098">
    <property type="entry name" value="RAPSYN-RELATED"/>
    <property type="match status" value="1"/>
</dbReference>
<proteinExistence type="predicted"/>
<name>A0A812SDY2_9DINO</name>
<evidence type="ECO:0000313" key="3">
    <source>
        <dbReference type="Proteomes" id="UP000601435"/>
    </source>
</evidence>
<protein>
    <submittedName>
        <fullName evidence="2">TTC28 protein</fullName>
    </submittedName>
</protein>
<feature type="compositionally biased region" description="Polar residues" evidence="1">
    <location>
        <begin position="262"/>
        <end position="277"/>
    </location>
</feature>
<comment type="caution">
    <text evidence="2">The sequence shown here is derived from an EMBL/GenBank/DDBJ whole genome shotgun (WGS) entry which is preliminary data.</text>
</comment>
<feature type="region of interest" description="Disordered" evidence="1">
    <location>
        <begin position="262"/>
        <end position="294"/>
    </location>
</feature>
<keyword evidence="3" id="KW-1185">Reference proteome</keyword>
<reference evidence="2" key="1">
    <citation type="submission" date="2021-02" db="EMBL/GenBank/DDBJ databases">
        <authorList>
            <person name="Dougan E. K."/>
            <person name="Rhodes N."/>
            <person name="Thang M."/>
            <person name="Chan C."/>
        </authorList>
    </citation>
    <scope>NUCLEOTIDE SEQUENCE</scope>
</reference>
<dbReference type="SUPFAM" id="SSF48452">
    <property type="entry name" value="TPR-like"/>
    <property type="match status" value="1"/>
</dbReference>
<organism evidence="2 3">
    <name type="scientific">Symbiodinium necroappetens</name>
    <dbReference type="NCBI Taxonomy" id="1628268"/>
    <lineage>
        <taxon>Eukaryota</taxon>
        <taxon>Sar</taxon>
        <taxon>Alveolata</taxon>
        <taxon>Dinophyceae</taxon>
        <taxon>Suessiales</taxon>
        <taxon>Symbiodiniaceae</taxon>
        <taxon>Symbiodinium</taxon>
    </lineage>
</organism>
<dbReference type="PANTHER" id="PTHR10098:SF108">
    <property type="entry name" value="TETRATRICOPEPTIDE REPEAT PROTEIN 28"/>
    <property type="match status" value="1"/>
</dbReference>
<evidence type="ECO:0000256" key="1">
    <source>
        <dbReference type="SAM" id="MobiDB-lite"/>
    </source>
</evidence>
<accession>A0A812SDY2</accession>
<feature type="non-terminal residue" evidence="2">
    <location>
        <position position="333"/>
    </location>
</feature>
<dbReference type="OrthoDB" id="429813at2759"/>
<gene>
    <name evidence="2" type="primary">TTC28</name>
    <name evidence="2" type="ORF">SNEC2469_LOCUS13532</name>
</gene>
<dbReference type="AlphaFoldDB" id="A0A812SDY2"/>
<sequence>DKKWEATTLHSAAQACLRLRLHEEALTKVTESSTILDDMGEHAERATILQTALEILMAKGDSRASLEVSQEIRRLTKEIGKRSREANAMLMEGQIQHTLGQFDSALRLAQEAQVIFQQIGDKKGEGLSWSVVSEVQKNMGEKADALKACRTTQTLYQQVGDKRSQAYAKKSSTTLFVAQSCDDEAVHSANEALTLARASGDMKAEVEMLNLVAQATLNSIIKRSQEMADEDAILHIMQREAWPCPGLICIAAQRDKMSPVSITADKTPNAAANSDISSRPRPGQMGTGHLKDRTWSKLSKQSRLQIRSLPGWQRAVQVFAAQVASASCYLRRM</sequence>
<dbReference type="Proteomes" id="UP000601435">
    <property type="component" value="Unassembled WGS sequence"/>
</dbReference>
<dbReference type="InterPro" id="IPR011990">
    <property type="entry name" value="TPR-like_helical_dom_sf"/>
</dbReference>
<dbReference type="EMBL" id="CAJNJA010021588">
    <property type="protein sequence ID" value="CAE7478833.1"/>
    <property type="molecule type" value="Genomic_DNA"/>
</dbReference>